<name>B7AQ46_9FIRM</name>
<dbReference type="SUPFAM" id="SSF50249">
    <property type="entry name" value="Nucleic acid-binding proteins"/>
    <property type="match status" value="1"/>
</dbReference>
<dbReference type="PANTHER" id="PTHR33991">
    <property type="entry name" value="DNA REPAIR PROTEIN RECO"/>
    <property type="match status" value="1"/>
</dbReference>
<evidence type="ECO:0000256" key="1">
    <source>
        <dbReference type="ARBA" id="ARBA00007452"/>
    </source>
</evidence>
<dbReference type="GO" id="GO:0043590">
    <property type="term" value="C:bacterial nucleoid"/>
    <property type="evidence" value="ECO:0007669"/>
    <property type="project" value="TreeGrafter"/>
</dbReference>
<evidence type="ECO:0000259" key="8">
    <source>
        <dbReference type="Pfam" id="PF11967"/>
    </source>
</evidence>
<dbReference type="STRING" id="483218.BACPEC_00802"/>
<dbReference type="NCBIfam" id="TIGR00613">
    <property type="entry name" value="reco"/>
    <property type="match status" value="1"/>
</dbReference>
<keyword evidence="3 7" id="KW-0227">DNA damage</keyword>
<organism evidence="9 10">
    <name type="scientific">[Bacteroides] pectinophilus ATCC 43243</name>
    <dbReference type="NCBI Taxonomy" id="483218"/>
    <lineage>
        <taxon>Bacteria</taxon>
        <taxon>Bacillati</taxon>
        <taxon>Bacillota</taxon>
        <taxon>Clostridia</taxon>
        <taxon>Eubacteriales</taxon>
    </lineage>
</organism>
<dbReference type="Pfam" id="PF02565">
    <property type="entry name" value="RecO_C"/>
    <property type="match status" value="1"/>
</dbReference>
<proteinExistence type="inferred from homology"/>
<dbReference type="Proteomes" id="UP000003136">
    <property type="component" value="Unassembled WGS sequence"/>
</dbReference>
<dbReference type="PANTHER" id="PTHR33991:SF1">
    <property type="entry name" value="DNA REPAIR PROTEIN RECO"/>
    <property type="match status" value="1"/>
</dbReference>
<keyword evidence="4 7" id="KW-0233">DNA recombination</keyword>
<keyword evidence="10" id="KW-1185">Reference proteome</keyword>
<dbReference type="Pfam" id="PF11967">
    <property type="entry name" value="RecO_N"/>
    <property type="match status" value="1"/>
</dbReference>
<dbReference type="Gene3D" id="1.20.1440.120">
    <property type="entry name" value="Recombination protein O, C-terminal domain"/>
    <property type="match status" value="1"/>
</dbReference>
<evidence type="ECO:0000256" key="7">
    <source>
        <dbReference type="HAMAP-Rule" id="MF_00201"/>
    </source>
</evidence>
<comment type="function">
    <text evidence="7">Involved in DNA repair and RecF pathway recombination.</text>
</comment>
<keyword evidence="5 7" id="KW-0234">DNA repair</keyword>
<evidence type="ECO:0000256" key="2">
    <source>
        <dbReference type="ARBA" id="ARBA00021310"/>
    </source>
</evidence>
<dbReference type="InterPro" id="IPR037278">
    <property type="entry name" value="ARFGAP/RecO"/>
</dbReference>
<protein>
    <recommendedName>
        <fullName evidence="2 7">DNA repair protein RecO</fullName>
    </recommendedName>
    <alternativeName>
        <fullName evidence="6 7">Recombination protein O</fullName>
    </alternativeName>
</protein>
<evidence type="ECO:0000256" key="6">
    <source>
        <dbReference type="ARBA" id="ARBA00033409"/>
    </source>
</evidence>
<feature type="domain" description="DNA replication/recombination mediator RecO N-terminal" evidence="8">
    <location>
        <begin position="7"/>
        <end position="80"/>
    </location>
</feature>
<evidence type="ECO:0000256" key="3">
    <source>
        <dbReference type="ARBA" id="ARBA00022763"/>
    </source>
</evidence>
<dbReference type="eggNOG" id="COG1381">
    <property type="taxonomic scope" value="Bacteria"/>
</dbReference>
<evidence type="ECO:0000256" key="4">
    <source>
        <dbReference type="ARBA" id="ARBA00023172"/>
    </source>
</evidence>
<dbReference type="EMBL" id="ABVQ01000035">
    <property type="protein sequence ID" value="EEC57818.1"/>
    <property type="molecule type" value="Genomic_DNA"/>
</dbReference>
<dbReference type="InterPro" id="IPR003717">
    <property type="entry name" value="RecO"/>
</dbReference>
<dbReference type="InterPro" id="IPR012340">
    <property type="entry name" value="NA-bd_OB-fold"/>
</dbReference>
<dbReference type="AlphaFoldDB" id="B7AQ46"/>
<reference evidence="9 10" key="2">
    <citation type="submission" date="2008-11" db="EMBL/GenBank/DDBJ databases">
        <authorList>
            <person name="Fulton L."/>
            <person name="Clifton S."/>
            <person name="Fulton B."/>
            <person name="Xu J."/>
            <person name="Minx P."/>
            <person name="Pepin K.H."/>
            <person name="Johnson M."/>
            <person name="Bhonagiri V."/>
            <person name="Nash W.E."/>
            <person name="Mardis E.R."/>
            <person name="Wilson R.K."/>
        </authorList>
    </citation>
    <scope>NUCLEOTIDE SEQUENCE [LARGE SCALE GENOMIC DNA]</scope>
    <source>
        <strain evidence="9 10">ATCC 43243</strain>
    </source>
</reference>
<dbReference type="SUPFAM" id="SSF57863">
    <property type="entry name" value="ArfGap/RecO-like zinc finger"/>
    <property type="match status" value="1"/>
</dbReference>
<dbReference type="GO" id="GO:0006302">
    <property type="term" value="P:double-strand break repair"/>
    <property type="evidence" value="ECO:0007669"/>
    <property type="project" value="TreeGrafter"/>
</dbReference>
<dbReference type="GO" id="GO:0006310">
    <property type="term" value="P:DNA recombination"/>
    <property type="evidence" value="ECO:0007669"/>
    <property type="project" value="UniProtKB-UniRule"/>
</dbReference>
<evidence type="ECO:0000313" key="9">
    <source>
        <dbReference type="EMBL" id="EEC57818.1"/>
    </source>
</evidence>
<dbReference type="InterPro" id="IPR022572">
    <property type="entry name" value="DNA_rep/recomb_RecO_N"/>
</dbReference>
<evidence type="ECO:0000313" key="10">
    <source>
        <dbReference type="Proteomes" id="UP000003136"/>
    </source>
</evidence>
<evidence type="ECO:0000256" key="5">
    <source>
        <dbReference type="ARBA" id="ARBA00023204"/>
    </source>
</evidence>
<reference evidence="9 10" key="1">
    <citation type="submission" date="2008-11" db="EMBL/GenBank/DDBJ databases">
        <title>Draft genome sequence of Bacteroides pectinophilus (ATCC 43243).</title>
        <authorList>
            <person name="Sudarsanam P."/>
            <person name="Ley R."/>
            <person name="Guruge J."/>
            <person name="Turnbaugh P.J."/>
            <person name="Mahowald M."/>
            <person name="Liep D."/>
            <person name="Gordon J."/>
        </authorList>
    </citation>
    <scope>NUCLEOTIDE SEQUENCE [LARGE SCALE GENOMIC DNA]</scope>
    <source>
        <strain evidence="9 10">ATCC 43243</strain>
    </source>
</reference>
<sequence length="258" mass="29213">MGNIIMASGMVLSSMPVGEFDRRIVLLTKERGKIAAFAKGARRMNSPLMGVTQPFAFGKFELYEGRTSYDIRRADISNYFTEVSSDLDAICYACYFAELADYYGRENLDASQILNLLYMTLRALANDNIPDELIRYIYEIKLISINGECPNMFECAECRKSEGLHYFSMSRFGIVCDSCVRNTAGECLEITESAMYTLQYIVSSGIEKLYTFTVREDVLRELAMVAGRIRSRVIDKKMKSLEMLEMTNSVNNSAVGMH</sequence>
<comment type="similarity">
    <text evidence="1 7">Belongs to the RecO family.</text>
</comment>
<gene>
    <name evidence="7" type="primary">recO</name>
    <name evidence="9" type="ORF">BACPEC_00802</name>
</gene>
<accession>B7AQ46</accession>
<dbReference type="HOGENOM" id="CLU_066632_3_0_9"/>
<dbReference type="Gene3D" id="6.20.220.20">
    <property type="entry name" value="Recombination protein O, zinc-binding domain"/>
    <property type="match status" value="1"/>
</dbReference>
<dbReference type="HAMAP" id="MF_00201">
    <property type="entry name" value="RecO"/>
    <property type="match status" value="1"/>
</dbReference>
<dbReference type="InterPro" id="IPR042242">
    <property type="entry name" value="RecO_C"/>
</dbReference>
<dbReference type="Gene3D" id="2.40.50.140">
    <property type="entry name" value="Nucleic acid-binding proteins"/>
    <property type="match status" value="1"/>
</dbReference>